<dbReference type="PROSITE" id="PS00028">
    <property type="entry name" value="ZINC_FINGER_C2H2_1"/>
    <property type="match status" value="1"/>
</dbReference>
<dbReference type="SMART" id="SM00355">
    <property type="entry name" value="ZnF_C2H2"/>
    <property type="match status" value="2"/>
</dbReference>
<organism evidence="4 5">
    <name type="scientific">Elsinoe australis</name>
    <dbReference type="NCBI Taxonomy" id="40998"/>
    <lineage>
        <taxon>Eukaryota</taxon>
        <taxon>Fungi</taxon>
        <taxon>Dikarya</taxon>
        <taxon>Ascomycota</taxon>
        <taxon>Pezizomycotina</taxon>
        <taxon>Dothideomycetes</taxon>
        <taxon>Dothideomycetidae</taxon>
        <taxon>Myriangiales</taxon>
        <taxon>Elsinoaceae</taxon>
        <taxon>Elsinoe</taxon>
    </lineage>
</organism>
<feature type="compositionally biased region" description="Basic and acidic residues" evidence="2">
    <location>
        <begin position="52"/>
        <end position="66"/>
    </location>
</feature>
<feature type="domain" description="C2H2-type" evidence="3">
    <location>
        <begin position="32"/>
        <end position="61"/>
    </location>
</feature>
<reference evidence="4 5" key="1">
    <citation type="submission" date="2018-02" db="EMBL/GenBank/DDBJ databases">
        <title>Draft genome sequences of Elsinoe sp., causing black scab on jojoba.</title>
        <authorList>
            <person name="Stodart B."/>
            <person name="Jeffress S."/>
            <person name="Ash G."/>
            <person name="Arun Chinnappa K."/>
        </authorList>
    </citation>
    <scope>NUCLEOTIDE SEQUENCE [LARGE SCALE GENOMIC DNA]</scope>
    <source>
        <strain evidence="4 5">Hillstone_2</strain>
    </source>
</reference>
<dbReference type="Gene3D" id="3.30.160.60">
    <property type="entry name" value="Classic Zinc Finger"/>
    <property type="match status" value="1"/>
</dbReference>
<keyword evidence="1" id="KW-0862">Zinc</keyword>
<proteinExistence type="predicted"/>
<keyword evidence="1" id="KW-0479">Metal-binding</keyword>
<dbReference type="EMBL" id="PTQR01000130">
    <property type="protein sequence ID" value="TKX18253.1"/>
    <property type="molecule type" value="Genomic_DNA"/>
</dbReference>
<protein>
    <submittedName>
        <fullName evidence="4">C2H2 type zinc finger domain-containing protein 18</fullName>
    </submittedName>
</protein>
<evidence type="ECO:0000259" key="3">
    <source>
        <dbReference type="PROSITE" id="PS50157"/>
    </source>
</evidence>
<evidence type="ECO:0000256" key="1">
    <source>
        <dbReference type="PROSITE-ProRule" id="PRU00042"/>
    </source>
</evidence>
<evidence type="ECO:0000313" key="4">
    <source>
        <dbReference type="EMBL" id="TKX18253.1"/>
    </source>
</evidence>
<dbReference type="PROSITE" id="PS50157">
    <property type="entry name" value="ZINC_FINGER_C2H2_2"/>
    <property type="match status" value="2"/>
</dbReference>
<accession>A0A4U7AJY5</accession>
<evidence type="ECO:0000256" key="2">
    <source>
        <dbReference type="SAM" id="MobiDB-lite"/>
    </source>
</evidence>
<dbReference type="AlphaFoldDB" id="A0A4U7AJY5"/>
<evidence type="ECO:0000313" key="5">
    <source>
        <dbReference type="Proteomes" id="UP000308133"/>
    </source>
</evidence>
<dbReference type="InterPro" id="IPR013087">
    <property type="entry name" value="Znf_C2H2_type"/>
</dbReference>
<keyword evidence="1" id="KW-0863">Zinc-finger</keyword>
<name>A0A4U7AJY5_9PEZI</name>
<feature type="region of interest" description="Disordered" evidence="2">
    <location>
        <begin position="52"/>
        <end position="75"/>
    </location>
</feature>
<gene>
    <name evidence="4" type="ORF">C1H76_9591</name>
</gene>
<sequence length="185" mass="20611">MSFECIPCAKLFRSMQALEGHRRDAPAHHRQHRCSHCKRSFGSSCAHAQHVRDTGHTTYEPERSTHAESSGDMPGQLSDTTKLLARVSLDHTLGGTTTTLCDRATIKTGKKQIAAALEAFKLRFAESDNKIEQWQSLCVYELGLVHINLVDLKLSAYTAQSGKYFPGSMAKSSKYLKCWLRELAA</sequence>
<dbReference type="GO" id="GO:0008270">
    <property type="term" value="F:zinc ion binding"/>
    <property type="evidence" value="ECO:0007669"/>
    <property type="project" value="UniProtKB-KW"/>
</dbReference>
<feature type="domain" description="C2H2-type" evidence="3">
    <location>
        <begin position="3"/>
        <end position="33"/>
    </location>
</feature>
<comment type="caution">
    <text evidence="4">The sequence shown here is derived from an EMBL/GenBank/DDBJ whole genome shotgun (WGS) entry which is preliminary data.</text>
</comment>
<dbReference type="Proteomes" id="UP000308133">
    <property type="component" value="Unassembled WGS sequence"/>
</dbReference>
<dbReference type="Pfam" id="PF13912">
    <property type="entry name" value="zf-C2H2_6"/>
    <property type="match status" value="1"/>
</dbReference>